<dbReference type="PANTHER" id="PTHR43265">
    <property type="entry name" value="ESTERASE ESTD"/>
    <property type="match status" value="1"/>
</dbReference>
<evidence type="ECO:0000256" key="1">
    <source>
        <dbReference type="SAM" id="MobiDB-lite"/>
    </source>
</evidence>
<feature type="domain" description="AB hydrolase-1" evidence="2">
    <location>
        <begin position="32"/>
        <end position="293"/>
    </location>
</feature>
<accession>A0ABQ4FNQ9</accession>
<dbReference type="Pfam" id="PF12697">
    <property type="entry name" value="Abhydrolase_6"/>
    <property type="match status" value="1"/>
</dbReference>
<dbReference type="Proteomes" id="UP000651728">
    <property type="component" value="Unassembled WGS sequence"/>
</dbReference>
<dbReference type="EMBL" id="BOOB01000059">
    <property type="protein sequence ID" value="GIH36393.1"/>
    <property type="molecule type" value="Genomic_DNA"/>
</dbReference>
<dbReference type="GO" id="GO:0016787">
    <property type="term" value="F:hydrolase activity"/>
    <property type="evidence" value="ECO:0007669"/>
    <property type="project" value="UniProtKB-KW"/>
</dbReference>
<gene>
    <name evidence="3" type="ORF">Mam01_65570</name>
</gene>
<keyword evidence="3" id="KW-0378">Hydrolase</keyword>
<comment type="caution">
    <text evidence="3">The sequence shown here is derived from an EMBL/GenBank/DDBJ whole genome shotgun (WGS) entry which is preliminary data.</text>
</comment>
<dbReference type="PANTHER" id="PTHR43265:SF1">
    <property type="entry name" value="ESTERASE ESTD"/>
    <property type="match status" value="1"/>
</dbReference>
<feature type="region of interest" description="Disordered" evidence="1">
    <location>
        <begin position="132"/>
        <end position="154"/>
    </location>
</feature>
<dbReference type="InterPro" id="IPR000073">
    <property type="entry name" value="AB_hydrolase_1"/>
</dbReference>
<evidence type="ECO:0000313" key="4">
    <source>
        <dbReference type="Proteomes" id="UP000651728"/>
    </source>
</evidence>
<name>A0ABQ4FNQ9_9ACTN</name>
<dbReference type="InterPro" id="IPR029058">
    <property type="entry name" value="AB_hydrolase_fold"/>
</dbReference>
<organism evidence="3 4">
    <name type="scientific">Microbispora amethystogenes</name>
    <dbReference type="NCBI Taxonomy" id="1427754"/>
    <lineage>
        <taxon>Bacteria</taxon>
        <taxon>Bacillati</taxon>
        <taxon>Actinomycetota</taxon>
        <taxon>Actinomycetes</taxon>
        <taxon>Streptosporangiales</taxon>
        <taxon>Streptosporangiaceae</taxon>
        <taxon>Microbispora</taxon>
    </lineage>
</organism>
<evidence type="ECO:0000313" key="3">
    <source>
        <dbReference type="EMBL" id="GIH36393.1"/>
    </source>
</evidence>
<protein>
    <submittedName>
        <fullName evidence="3">Acyl-CoA thioester hydrolase</fullName>
    </submittedName>
</protein>
<dbReference type="SUPFAM" id="SSF53474">
    <property type="entry name" value="alpha/beta-Hydrolases"/>
    <property type="match status" value="1"/>
</dbReference>
<dbReference type="Gene3D" id="3.40.50.1820">
    <property type="entry name" value="alpha/beta hydrolase"/>
    <property type="match status" value="1"/>
</dbReference>
<keyword evidence="4" id="KW-1185">Reference proteome</keyword>
<proteinExistence type="predicted"/>
<reference evidence="3 4" key="1">
    <citation type="submission" date="2021-01" db="EMBL/GenBank/DDBJ databases">
        <title>Whole genome shotgun sequence of Microbispora amethystogenes NBRC 101907.</title>
        <authorList>
            <person name="Komaki H."/>
            <person name="Tamura T."/>
        </authorList>
    </citation>
    <scope>NUCLEOTIDE SEQUENCE [LARGE SCALE GENOMIC DNA]</scope>
    <source>
        <strain evidence="3 4">NBRC 101907</strain>
    </source>
</reference>
<dbReference type="RefSeq" id="WP_204289009.1">
    <property type="nucleotide sequence ID" value="NZ_BAABEJ010000028.1"/>
</dbReference>
<sequence length="335" mass="35660">MRDIDFTFDSAGHRFAGTLTLPDGDGPFPAALLLPGSGPVDRDSDHRRLPLKVTRELAEALAAAGIATYRYDKRGVGASTGEFLPTGFLEGMTDAAAALAALRAHPEIDPSRVAVAGHSEGALIAANLAATAEPAPEPARVPTGEPGGSEEGAGAAARPVVAAVVLLSPSAKPGAETLRWQAERLAPSMPAAVRWLLRLTRTDLVTKVLKNHERIRRTTTDVARIGGVRVNARWTREFLDHDPAADLKGIHAPVLAVTGEKDLQVDPADLARVAESVPGPVETHVIPDLDHILRRQPGPPSLRAYRREAREPVDAQVKDLVTNWLAERLAPDARP</sequence>
<dbReference type="InterPro" id="IPR053145">
    <property type="entry name" value="AB_hydrolase_Est10"/>
</dbReference>
<evidence type="ECO:0000259" key="2">
    <source>
        <dbReference type="Pfam" id="PF12697"/>
    </source>
</evidence>